<dbReference type="InterPro" id="IPR053201">
    <property type="entry name" value="Flavunoidine_N-MTase"/>
</dbReference>
<keyword evidence="6" id="KW-1185">Reference proteome</keyword>
<dbReference type="GO" id="GO:0008168">
    <property type="term" value="F:methyltransferase activity"/>
    <property type="evidence" value="ECO:0007669"/>
    <property type="project" value="UniProtKB-KW"/>
</dbReference>
<evidence type="ECO:0000256" key="2">
    <source>
        <dbReference type="ARBA" id="ARBA00022679"/>
    </source>
</evidence>
<evidence type="ECO:0000259" key="4">
    <source>
        <dbReference type="PROSITE" id="PS50868"/>
    </source>
</evidence>
<feature type="compositionally biased region" description="Polar residues" evidence="3">
    <location>
        <begin position="261"/>
        <end position="276"/>
    </location>
</feature>
<dbReference type="PANTHER" id="PTHR12350">
    <property type="entry name" value="HISTONE-LYSINE N-METHYLTRANSFERASE-RELATED"/>
    <property type="match status" value="1"/>
</dbReference>
<accession>A0A484G3N7</accession>
<feature type="region of interest" description="Disordered" evidence="3">
    <location>
        <begin position="237"/>
        <end position="301"/>
    </location>
</feature>
<dbReference type="Proteomes" id="UP000014480">
    <property type="component" value="Unassembled WGS sequence"/>
</dbReference>
<dbReference type="EMBL" id="AMCV02000002">
    <property type="protein sequence ID" value="TDZ25229.1"/>
    <property type="molecule type" value="Genomic_DNA"/>
</dbReference>
<dbReference type="Gene3D" id="2.170.270.10">
    <property type="entry name" value="SET domain"/>
    <property type="match status" value="1"/>
</dbReference>
<keyword evidence="2" id="KW-0808">Transferase</keyword>
<protein>
    <submittedName>
        <fullName evidence="5">Histone-lysine N-methyltransferase ash1</fullName>
    </submittedName>
</protein>
<evidence type="ECO:0000256" key="1">
    <source>
        <dbReference type="ARBA" id="ARBA00022603"/>
    </source>
</evidence>
<organism evidence="5 6">
    <name type="scientific">Colletotrichum orbiculare (strain 104-T / ATCC 96160 / CBS 514.97 / LARS 414 / MAFF 240422)</name>
    <name type="common">Cucumber anthracnose fungus</name>
    <name type="synonym">Colletotrichum lagenarium</name>
    <dbReference type="NCBI Taxonomy" id="1213857"/>
    <lineage>
        <taxon>Eukaryota</taxon>
        <taxon>Fungi</taxon>
        <taxon>Dikarya</taxon>
        <taxon>Ascomycota</taxon>
        <taxon>Pezizomycotina</taxon>
        <taxon>Sordariomycetes</taxon>
        <taxon>Hypocreomycetidae</taxon>
        <taxon>Glomerellales</taxon>
        <taxon>Glomerellaceae</taxon>
        <taxon>Colletotrichum</taxon>
        <taxon>Colletotrichum orbiculare species complex</taxon>
    </lineage>
</organism>
<dbReference type="PANTHER" id="PTHR12350:SF19">
    <property type="entry name" value="SET DOMAIN-CONTAINING PROTEIN"/>
    <property type="match status" value="1"/>
</dbReference>
<sequence>MFSTCSSPAVVPSSDDNSKNQSYLTRPLSRRDEQIILVPPTMAPLTPHWTQPSHSDVQEVVKASETEFLTKSFSKVALPPFAVYAKMSFPPCNLADEPTYATVQCGKNKHLNLNSDLLYINHSCEPSLIFDTGNLNILAGPKGLKPGDELTFFYPSTEWHMAQAFDCFCGTPSCRGKIGGARDMTRSQLEGLWLNGHIRELLDERDSNAGRSENDDPTAQALRDALKAAEHVVEAARSALRSYTESSKGNNGHNQQHQQMEMANNGLNGSKFNGGQKTAEARNGASARELGGEMGGDTTAI</sequence>
<proteinExistence type="predicted"/>
<dbReference type="AlphaFoldDB" id="A0A484G3N7"/>
<dbReference type="STRING" id="1213857.A0A484G3N7"/>
<keyword evidence="1" id="KW-0489">Methyltransferase</keyword>
<evidence type="ECO:0000256" key="3">
    <source>
        <dbReference type="SAM" id="MobiDB-lite"/>
    </source>
</evidence>
<dbReference type="OrthoDB" id="5984008at2759"/>
<dbReference type="GO" id="GO:0032259">
    <property type="term" value="P:methylation"/>
    <property type="evidence" value="ECO:0007669"/>
    <property type="project" value="UniProtKB-KW"/>
</dbReference>
<name>A0A484G3N7_COLOR</name>
<feature type="region of interest" description="Disordered" evidence="3">
    <location>
        <begin position="1"/>
        <end position="25"/>
    </location>
</feature>
<comment type="caution">
    <text evidence="5">The sequence shown here is derived from an EMBL/GenBank/DDBJ whole genome shotgun (WGS) entry which is preliminary data.</text>
</comment>
<dbReference type="SMART" id="SM00508">
    <property type="entry name" value="PostSET"/>
    <property type="match status" value="1"/>
</dbReference>
<feature type="compositionally biased region" description="Low complexity" evidence="3">
    <location>
        <begin position="249"/>
        <end position="259"/>
    </location>
</feature>
<feature type="domain" description="Post-SET" evidence="4">
    <location>
        <begin position="163"/>
        <end position="179"/>
    </location>
</feature>
<reference evidence="6" key="2">
    <citation type="journal article" date="2019" name="Mol. Plant Microbe Interact.">
        <title>Genome sequence resources for four phytopathogenic fungi from the Colletotrichum orbiculare species complex.</title>
        <authorList>
            <person name="Gan P."/>
            <person name="Tsushima A."/>
            <person name="Narusaka M."/>
            <person name="Narusaka Y."/>
            <person name="Takano Y."/>
            <person name="Kubo Y."/>
            <person name="Shirasu K."/>
        </authorList>
    </citation>
    <scope>GENOME REANNOTATION</scope>
    <source>
        <strain evidence="6">104-T / ATCC 96160 / CBS 514.97 / LARS 414 / MAFF 240422</strain>
    </source>
</reference>
<gene>
    <name evidence="5" type="primary">ash1</name>
    <name evidence="5" type="ORF">Cob_v001521</name>
</gene>
<dbReference type="SUPFAM" id="SSF82199">
    <property type="entry name" value="SET domain"/>
    <property type="match status" value="1"/>
</dbReference>
<dbReference type="InterPro" id="IPR046341">
    <property type="entry name" value="SET_dom_sf"/>
</dbReference>
<evidence type="ECO:0000313" key="5">
    <source>
        <dbReference type="EMBL" id="TDZ25229.1"/>
    </source>
</evidence>
<dbReference type="PROSITE" id="PS50868">
    <property type="entry name" value="POST_SET"/>
    <property type="match status" value="1"/>
</dbReference>
<evidence type="ECO:0000313" key="6">
    <source>
        <dbReference type="Proteomes" id="UP000014480"/>
    </source>
</evidence>
<dbReference type="InterPro" id="IPR003616">
    <property type="entry name" value="Post-SET_dom"/>
</dbReference>
<reference evidence="6" key="1">
    <citation type="journal article" date="2013" name="New Phytol.">
        <title>Comparative genomic and transcriptomic analyses reveal the hemibiotrophic stage shift of Colletotrichum fungi.</title>
        <authorList>
            <person name="Gan P."/>
            <person name="Ikeda K."/>
            <person name="Irieda H."/>
            <person name="Narusaka M."/>
            <person name="O'Connell R.J."/>
            <person name="Narusaka Y."/>
            <person name="Takano Y."/>
            <person name="Kubo Y."/>
            <person name="Shirasu K."/>
        </authorList>
    </citation>
    <scope>NUCLEOTIDE SEQUENCE [LARGE SCALE GENOMIC DNA]</scope>
    <source>
        <strain evidence="6">104-T / ATCC 96160 / CBS 514.97 / LARS 414 / MAFF 240422</strain>
    </source>
</reference>